<evidence type="ECO:0000313" key="2">
    <source>
        <dbReference type="EMBL" id="MBW0588403.1"/>
    </source>
</evidence>
<dbReference type="GO" id="GO:0003676">
    <property type="term" value="F:nucleic acid binding"/>
    <property type="evidence" value="ECO:0007669"/>
    <property type="project" value="InterPro"/>
</dbReference>
<accession>A0A9Q3KUB9</accession>
<dbReference type="Gene3D" id="3.30.420.10">
    <property type="entry name" value="Ribonuclease H-like superfamily/Ribonuclease H"/>
    <property type="match status" value="1"/>
</dbReference>
<evidence type="ECO:0000313" key="3">
    <source>
        <dbReference type="Proteomes" id="UP000765509"/>
    </source>
</evidence>
<dbReference type="EMBL" id="AVOT02130405">
    <property type="protein sequence ID" value="MBW0588403.1"/>
    <property type="molecule type" value="Genomic_DNA"/>
</dbReference>
<comment type="caution">
    <text evidence="2">The sequence shown here is derived from an EMBL/GenBank/DDBJ whole genome shotgun (WGS) entry which is preliminary data.</text>
</comment>
<evidence type="ECO:0008006" key="4">
    <source>
        <dbReference type="Google" id="ProtNLM"/>
    </source>
</evidence>
<proteinExistence type="predicted"/>
<dbReference type="Proteomes" id="UP000765509">
    <property type="component" value="Unassembled WGS sequence"/>
</dbReference>
<dbReference type="InterPro" id="IPR036397">
    <property type="entry name" value="RNaseH_sf"/>
</dbReference>
<keyword evidence="3" id="KW-1185">Reference proteome</keyword>
<feature type="compositionally biased region" description="Basic and acidic residues" evidence="1">
    <location>
        <begin position="87"/>
        <end position="99"/>
    </location>
</feature>
<name>A0A9Q3KUB9_9BASI</name>
<feature type="region of interest" description="Disordered" evidence="1">
    <location>
        <begin position="84"/>
        <end position="108"/>
    </location>
</feature>
<reference evidence="2" key="1">
    <citation type="submission" date="2021-03" db="EMBL/GenBank/DDBJ databases">
        <title>Draft genome sequence of rust myrtle Austropuccinia psidii MF-1, a brazilian biotype.</title>
        <authorList>
            <person name="Quecine M.C."/>
            <person name="Pachon D.M.R."/>
            <person name="Bonatelli M.L."/>
            <person name="Correr F.H."/>
            <person name="Franceschini L.M."/>
            <person name="Leite T.F."/>
            <person name="Margarido G.R.A."/>
            <person name="Almeida C.A."/>
            <person name="Ferrarezi J.A."/>
            <person name="Labate C.A."/>
        </authorList>
    </citation>
    <scope>NUCLEOTIDE SEQUENCE</scope>
    <source>
        <strain evidence="2">MF-1</strain>
    </source>
</reference>
<sequence>MIWGGFCASHRSTIVFLDGHMNSQEMVQQVYHPALRPFIEQIEQAPWIQGPHRLLLMEDNAPIHTAAFSNQWREQNGLAGTFARPQSDQKHLEVNEKPNLKALPTSDS</sequence>
<organism evidence="2 3">
    <name type="scientific">Austropuccinia psidii MF-1</name>
    <dbReference type="NCBI Taxonomy" id="1389203"/>
    <lineage>
        <taxon>Eukaryota</taxon>
        <taxon>Fungi</taxon>
        <taxon>Dikarya</taxon>
        <taxon>Basidiomycota</taxon>
        <taxon>Pucciniomycotina</taxon>
        <taxon>Pucciniomycetes</taxon>
        <taxon>Pucciniales</taxon>
        <taxon>Sphaerophragmiaceae</taxon>
        <taxon>Austropuccinia</taxon>
    </lineage>
</organism>
<protein>
    <recommendedName>
        <fullName evidence="4">Tc1-like transposase DDE domain-containing protein</fullName>
    </recommendedName>
</protein>
<gene>
    <name evidence="2" type="ORF">O181_128118</name>
</gene>
<evidence type="ECO:0000256" key="1">
    <source>
        <dbReference type="SAM" id="MobiDB-lite"/>
    </source>
</evidence>
<dbReference type="AlphaFoldDB" id="A0A9Q3KUB9"/>